<sequence length="72" mass="7950">MIESSAASTTEAVKVERFPKPQLVPLALCMYLLRQQHSELSLFETLTFGSFSKTIQTDDGKESSASYKGGYV</sequence>
<gene>
    <name evidence="1" type="ORF">RRG08_021508</name>
</gene>
<protein>
    <submittedName>
        <fullName evidence="1">Uncharacterized protein</fullName>
    </submittedName>
</protein>
<name>A0AAE1EDY7_9GAST</name>
<reference evidence="1" key="1">
    <citation type="journal article" date="2023" name="G3 (Bethesda)">
        <title>A reference genome for the long-term kleptoplast-retaining sea slug Elysia crispata morphotype clarki.</title>
        <authorList>
            <person name="Eastman K.E."/>
            <person name="Pendleton A.L."/>
            <person name="Shaikh M.A."/>
            <person name="Suttiyut T."/>
            <person name="Ogas R."/>
            <person name="Tomko P."/>
            <person name="Gavelis G."/>
            <person name="Widhalm J.R."/>
            <person name="Wisecaver J.H."/>
        </authorList>
    </citation>
    <scope>NUCLEOTIDE SEQUENCE</scope>
    <source>
        <strain evidence="1">ECLA1</strain>
    </source>
</reference>
<evidence type="ECO:0000313" key="2">
    <source>
        <dbReference type="Proteomes" id="UP001283361"/>
    </source>
</evidence>
<proteinExistence type="predicted"/>
<dbReference type="Proteomes" id="UP001283361">
    <property type="component" value="Unassembled WGS sequence"/>
</dbReference>
<keyword evidence="2" id="KW-1185">Reference proteome</keyword>
<comment type="caution">
    <text evidence="1">The sequence shown here is derived from an EMBL/GenBank/DDBJ whole genome shotgun (WGS) entry which is preliminary data.</text>
</comment>
<accession>A0AAE1EDY7</accession>
<dbReference type="AlphaFoldDB" id="A0AAE1EDY7"/>
<organism evidence="1 2">
    <name type="scientific">Elysia crispata</name>
    <name type="common">lettuce slug</name>
    <dbReference type="NCBI Taxonomy" id="231223"/>
    <lineage>
        <taxon>Eukaryota</taxon>
        <taxon>Metazoa</taxon>
        <taxon>Spiralia</taxon>
        <taxon>Lophotrochozoa</taxon>
        <taxon>Mollusca</taxon>
        <taxon>Gastropoda</taxon>
        <taxon>Heterobranchia</taxon>
        <taxon>Euthyneura</taxon>
        <taxon>Panpulmonata</taxon>
        <taxon>Sacoglossa</taxon>
        <taxon>Placobranchoidea</taxon>
        <taxon>Plakobranchidae</taxon>
        <taxon>Elysia</taxon>
    </lineage>
</organism>
<evidence type="ECO:0000313" key="1">
    <source>
        <dbReference type="EMBL" id="KAK3803310.1"/>
    </source>
</evidence>
<dbReference type="EMBL" id="JAWDGP010000167">
    <property type="protein sequence ID" value="KAK3803310.1"/>
    <property type="molecule type" value="Genomic_DNA"/>
</dbReference>